<accession>A0A165ZHS9</accession>
<name>A0A165ZHS9_9AGAM</name>
<evidence type="ECO:0000313" key="1">
    <source>
        <dbReference type="EMBL" id="KZT34315.1"/>
    </source>
</evidence>
<protein>
    <submittedName>
        <fullName evidence="1">Uncharacterized protein</fullName>
    </submittedName>
</protein>
<dbReference type="Proteomes" id="UP000076798">
    <property type="component" value="Unassembled WGS sequence"/>
</dbReference>
<proteinExistence type="predicted"/>
<organism evidence="1 2">
    <name type="scientific">Sistotremastrum suecicum HHB10207 ss-3</name>
    <dbReference type="NCBI Taxonomy" id="1314776"/>
    <lineage>
        <taxon>Eukaryota</taxon>
        <taxon>Fungi</taxon>
        <taxon>Dikarya</taxon>
        <taxon>Basidiomycota</taxon>
        <taxon>Agaricomycotina</taxon>
        <taxon>Agaricomycetes</taxon>
        <taxon>Sistotremastrales</taxon>
        <taxon>Sistotremastraceae</taxon>
        <taxon>Sistotremastrum</taxon>
    </lineage>
</organism>
<sequence length="362" mass="40365">MTLSIISQLERIFSPCPSTVLATPHSDESLAARSVWSRLVLNFCCAEKIVPRRFIALLLRDVAGWSATVLIGLVIPKLVTQASSGINFYTHARDETKVRGLPETVNRSGVQLAAVRLLGSAYEAYLFPIFSFSPSIVGTSSACFGIVTIDSNLSEIRINSADLLASSIPLHAVTLFYMLRLGSVVRETSRLYLVSAPCMNARMEFQQDSALDTTYARIIYLDPGSLSPYMTSTFVADGPLLDDMELCDCVSGARTGVEFRSRRGIGLDDFRSTFGNFWVKDEKIYEVNKPERKSEIVTWCDVTLSLSRIFLGIFPVVVDHAVRLFTYSGRGSADKYSYMDTSRWKVRQQDVYVREKFTDLNG</sequence>
<dbReference type="EMBL" id="KV428188">
    <property type="protein sequence ID" value="KZT34315.1"/>
    <property type="molecule type" value="Genomic_DNA"/>
</dbReference>
<gene>
    <name evidence="1" type="ORF">SISSUDRAFT_1036396</name>
</gene>
<dbReference type="AlphaFoldDB" id="A0A165ZHS9"/>
<evidence type="ECO:0000313" key="2">
    <source>
        <dbReference type="Proteomes" id="UP000076798"/>
    </source>
</evidence>
<keyword evidence="2" id="KW-1185">Reference proteome</keyword>
<reference evidence="1 2" key="1">
    <citation type="journal article" date="2016" name="Mol. Biol. Evol.">
        <title>Comparative Genomics of Early-Diverging Mushroom-Forming Fungi Provides Insights into the Origins of Lignocellulose Decay Capabilities.</title>
        <authorList>
            <person name="Nagy L.G."/>
            <person name="Riley R."/>
            <person name="Tritt A."/>
            <person name="Adam C."/>
            <person name="Daum C."/>
            <person name="Floudas D."/>
            <person name="Sun H."/>
            <person name="Yadav J.S."/>
            <person name="Pangilinan J."/>
            <person name="Larsson K.H."/>
            <person name="Matsuura K."/>
            <person name="Barry K."/>
            <person name="Labutti K."/>
            <person name="Kuo R."/>
            <person name="Ohm R.A."/>
            <person name="Bhattacharya S.S."/>
            <person name="Shirouzu T."/>
            <person name="Yoshinaga Y."/>
            <person name="Martin F.M."/>
            <person name="Grigoriev I.V."/>
            <person name="Hibbett D.S."/>
        </authorList>
    </citation>
    <scope>NUCLEOTIDE SEQUENCE [LARGE SCALE GENOMIC DNA]</scope>
    <source>
        <strain evidence="1 2">HHB10207 ss-3</strain>
    </source>
</reference>